<accession>A0A4Q5A137</accession>
<protein>
    <submittedName>
        <fullName evidence="3">Uncharacterized protein</fullName>
    </submittedName>
</protein>
<dbReference type="RefSeq" id="WP_129897875.1">
    <property type="nucleotide sequence ID" value="NZ_RYUH01000013.1"/>
</dbReference>
<feature type="signal peptide" evidence="2">
    <location>
        <begin position="1"/>
        <end position="28"/>
    </location>
</feature>
<evidence type="ECO:0000313" key="3">
    <source>
        <dbReference type="EMBL" id="RYQ09070.1"/>
    </source>
</evidence>
<organism evidence="3 4">
    <name type="scientific">Bifidobacterium pseudolongum subsp. globosum</name>
    <dbReference type="NCBI Taxonomy" id="1690"/>
    <lineage>
        <taxon>Bacteria</taxon>
        <taxon>Bacillati</taxon>
        <taxon>Actinomycetota</taxon>
        <taxon>Actinomycetes</taxon>
        <taxon>Bifidobacteriales</taxon>
        <taxon>Bifidobacteriaceae</taxon>
        <taxon>Bifidobacterium</taxon>
    </lineage>
</organism>
<keyword evidence="2" id="KW-0732">Signal</keyword>
<dbReference type="Proteomes" id="UP000292568">
    <property type="component" value="Unassembled WGS sequence"/>
</dbReference>
<evidence type="ECO:0000256" key="2">
    <source>
        <dbReference type="SAM" id="SignalP"/>
    </source>
</evidence>
<comment type="caution">
    <text evidence="3">The sequence shown here is derived from an EMBL/GenBank/DDBJ whole genome shotgun (WGS) entry which is preliminary data.</text>
</comment>
<name>A0A4Q5A137_9BIFI</name>
<sequence>MRNRGLGRAIGILAAIACIMPTASVAYAGTDQTTDQQTQHTIAAERTDTERPAATTTTHTQPSAKTSAKTSATQAPERITPDDAAQSAVQNGPDGALHDYLPSHQDVNDTLPDTTYNGVPLIGHWLSAKLAKRSSSAMDFDPSGDKPSRDGNAIEHIDVSWVTPGAKDGTLALDPQDNTALSVKMRVDYALSGQHDYDPGAVQITVPLNIFKDRAGEDEGALSLSIPEDPSQDATFSYRRVGDRVVITNVQRLPAATQGYMEMSIRHIMPAEVVSGSTSAPFGAKITVVTQQGDTLSRTSNTIDAVITTDEQVRSATKNGTVYETMPSEWPSSRLALPAGFKPQDYVYVDWYTYAYISATSISPSA</sequence>
<proteinExistence type="predicted"/>
<dbReference type="EMBL" id="RYUH01000013">
    <property type="protein sequence ID" value="RYQ09070.1"/>
    <property type="molecule type" value="Genomic_DNA"/>
</dbReference>
<evidence type="ECO:0000313" key="4">
    <source>
        <dbReference type="Proteomes" id="UP000292568"/>
    </source>
</evidence>
<reference evidence="3 4" key="1">
    <citation type="submission" date="2018-12" db="EMBL/GenBank/DDBJ databases">
        <title>Unveiling genomic diversity among members of the Bifidobacterium pseudolongum species, a widely distributed gut commensal of the animal kingdom.</title>
        <authorList>
            <person name="Lugli G.A."/>
            <person name="Duranti S."/>
            <person name="Albert K."/>
            <person name="Mancabelli L."/>
            <person name="Napoli S."/>
            <person name="Viappiani A."/>
            <person name="Anzalone R."/>
            <person name="Longhi G."/>
            <person name="Milani C."/>
            <person name="Turroni F."/>
            <person name="Alessandri G."/>
            <person name="Sela D.A."/>
            <person name="Van Sinderen D."/>
            <person name="Ventura M."/>
        </authorList>
    </citation>
    <scope>NUCLEOTIDE SEQUENCE [LARGE SCALE GENOMIC DNA]</scope>
    <source>
        <strain evidence="3 4">2093B</strain>
    </source>
</reference>
<feature type="region of interest" description="Disordered" evidence="1">
    <location>
        <begin position="31"/>
        <end position="97"/>
    </location>
</feature>
<feature type="compositionally biased region" description="Low complexity" evidence="1">
    <location>
        <begin position="52"/>
        <end position="76"/>
    </location>
</feature>
<feature type="chain" id="PRO_5020601137" evidence="2">
    <location>
        <begin position="29"/>
        <end position="366"/>
    </location>
</feature>
<gene>
    <name evidence="3" type="ORF">PG2093B_1354</name>
</gene>
<evidence type="ECO:0000256" key="1">
    <source>
        <dbReference type="SAM" id="MobiDB-lite"/>
    </source>
</evidence>
<dbReference type="AlphaFoldDB" id="A0A4Q5A137"/>